<evidence type="ECO:0000313" key="2">
    <source>
        <dbReference type="Proteomes" id="UP000824890"/>
    </source>
</evidence>
<proteinExistence type="predicted"/>
<comment type="caution">
    <text evidence="1">The sequence shown here is derived from an EMBL/GenBank/DDBJ whole genome shotgun (WGS) entry which is preliminary data.</text>
</comment>
<sequence>KWIYANEITGKVKKQIFGSWFKNLERRKRYSIGTERNSQLQIGGGLWVVRDHMGDVFLHSRQIFPANSRHDAKFETLLWTIRGVTSHKLHRVIFAIEDHCLVGIVTKPIKWHAYKFLNSEPIMAN</sequence>
<reference evidence="1 2" key="1">
    <citation type="submission" date="2021-05" db="EMBL/GenBank/DDBJ databases">
        <title>Genome Assembly of Synthetic Allotetraploid Brassica napus Reveals Homoeologous Exchanges between Subgenomes.</title>
        <authorList>
            <person name="Davis J.T."/>
        </authorList>
    </citation>
    <scope>NUCLEOTIDE SEQUENCE [LARGE SCALE GENOMIC DNA]</scope>
    <source>
        <strain evidence="2">cv. Da-Ae</strain>
        <tissue evidence="1">Seedling</tissue>
    </source>
</reference>
<keyword evidence="2" id="KW-1185">Reference proteome</keyword>
<gene>
    <name evidence="1" type="ORF">HID58_048250</name>
</gene>
<accession>A0ABQ8B1K0</accession>
<feature type="non-terminal residue" evidence="1">
    <location>
        <position position="1"/>
    </location>
</feature>
<evidence type="ECO:0000313" key="1">
    <source>
        <dbReference type="EMBL" id="KAH0898682.1"/>
    </source>
</evidence>
<protein>
    <submittedName>
        <fullName evidence="1">Uncharacterized protein</fullName>
    </submittedName>
</protein>
<organism evidence="1 2">
    <name type="scientific">Brassica napus</name>
    <name type="common">Rape</name>
    <dbReference type="NCBI Taxonomy" id="3708"/>
    <lineage>
        <taxon>Eukaryota</taxon>
        <taxon>Viridiplantae</taxon>
        <taxon>Streptophyta</taxon>
        <taxon>Embryophyta</taxon>
        <taxon>Tracheophyta</taxon>
        <taxon>Spermatophyta</taxon>
        <taxon>Magnoliopsida</taxon>
        <taxon>eudicotyledons</taxon>
        <taxon>Gunneridae</taxon>
        <taxon>Pentapetalae</taxon>
        <taxon>rosids</taxon>
        <taxon>malvids</taxon>
        <taxon>Brassicales</taxon>
        <taxon>Brassicaceae</taxon>
        <taxon>Brassiceae</taxon>
        <taxon>Brassica</taxon>
    </lineage>
</organism>
<dbReference type="Proteomes" id="UP000824890">
    <property type="component" value="Unassembled WGS sequence"/>
</dbReference>
<dbReference type="EMBL" id="JAGKQM010000012">
    <property type="protein sequence ID" value="KAH0898682.1"/>
    <property type="molecule type" value="Genomic_DNA"/>
</dbReference>
<name>A0ABQ8B1K0_BRANA</name>